<dbReference type="RefSeq" id="WP_100712213.1">
    <property type="nucleotide sequence ID" value="NZ_NPDY01000001.1"/>
</dbReference>
<dbReference type="Proteomes" id="UP000231962">
    <property type="component" value="Unassembled WGS sequence"/>
</dbReference>
<evidence type="ECO:0000313" key="3">
    <source>
        <dbReference type="Proteomes" id="UP000231962"/>
    </source>
</evidence>
<comment type="caution">
    <text evidence="2">The sequence shown here is derived from an EMBL/GenBank/DDBJ whole genome shotgun (WGS) entry which is preliminary data.</text>
</comment>
<evidence type="ECO:0008006" key="5">
    <source>
        <dbReference type="Google" id="ProtNLM"/>
    </source>
</evidence>
<evidence type="ECO:0000313" key="1">
    <source>
        <dbReference type="EMBL" id="PJZ71271.1"/>
    </source>
</evidence>
<dbReference type="Proteomes" id="UP000231990">
    <property type="component" value="Unassembled WGS sequence"/>
</dbReference>
<organism evidence="2 4">
    <name type="scientific">Leptospira perolatii</name>
    <dbReference type="NCBI Taxonomy" id="2023191"/>
    <lineage>
        <taxon>Bacteria</taxon>
        <taxon>Pseudomonadati</taxon>
        <taxon>Spirochaetota</taxon>
        <taxon>Spirochaetia</taxon>
        <taxon>Leptospirales</taxon>
        <taxon>Leptospiraceae</taxon>
        <taxon>Leptospira</taxon>
    </lineage>
</organism>
<dbReference type="EMBL" id="NPDY01000001">
    <property type="protein sequence ID" value="PJZ71271.1"/>
    <property type="molecule type" value="Genomic_DNA"/>
</dbReference>
<sequence>MKKVHLIVLILFFAIQCGKSLPEQLLGVWENTMICPAQGECKNPGVSKGARLTILKDGFAKYADPSLKGKEMHIHYVLQEEETKSKSPELAFVFTEYGFEIRYIVKRISEKELELFNLDPKKETLETYVKIGTLTE</sequence>
<dbReference type="NCBIfam" id="NF047801">
    <property type="entry name" value="LIC10301_lipo"/>
    <property type="match status" value="1"/>
</dbReference>
<dbReference type="EMBL" id="NPDZ01000001">
    <property type="protein sequence ID" value="PJZ74805.1"/>
    <property type="molecule type" value="Genomic_DNA"/>
</dbReference>
<protein>
    <recommendedName>
        <fullName evidence="5">Lipoprotein</fullName>
    </recommendedName>
</protein>
<name>A0A2M9ZS01_9LEPT</name>
<dbReference type="OrthoDB" id="339341at2"/>
<keyword evidence="3" id="KW-1185">Reference proteome</keyword>
<evidence type="ECO:0000313" key="2">
    <source>
        <dbReference type="EMBL" id="PJZ74805.1"/>
    </source>
</evidence>
<reference evidence="3 4" key="1">
    <citation type="submission" date="2017-07" db="EMBL/GenBank/DDBJ databases">
        <title>Leptospira spp. isolated from tropical soils.</title>
        <authorList>
            <person name="Thibeaux R."/>
            <person name="Iraola G."/>
            <person name="Ferres I."/>
            <person name="Bierque E."/>
            <person name="Girault D."/>
            <person name="Soupe-Gilbert M.-E."/>
            <person name="Picardeau M."/>
            <person name="Goarant C."/>
        </authorList>
    </citation>
    <scope>NUCLEOTIDE SEQUENCE [LARGE SCALE GENOMIC DNA]</scope>
    <source>
        <strain evidence="2 4">FH1-B-B1</strain>
        <strain evidence="1 3">FH1-B-C1</strain>
    </source>
</reference>
<evidence type="ECO:0000313" key="4">
    <source>
        <dbReference type="Proteomes" id="UP000231990"/>
    </source>
</evidence>
<accession>A0A2M9ZS01</accession>
<dbReference type="AlphaFoldDB" id="A0A2M9ZS01"/>
<gene>
    <name evidence="1" type="ORF">CH360_01850</name>
    <name evidence="2" type="ORF">CH373_01850</name>
</gene>
<proteinExistence type="predicted"/>